<proteinExistence type="predicted"/>
<accession>A0A0G9KQZ8</accession>
<dbReference type="EMBL" id="JAIW01000056">
    <property type="protein sequence ID" value="KLE08901.1"/>
    <property type="molecule type" value="Genomic_DNA"/>
</dbReference>
<reference evidence="2 3" key="1">
    <citation type="submission" date="2014-01" db="EMBL/GenBank/DDBJ databases">
        <title>Development of a Comparative Genomic Fingerprinting Assay for High Resolution Genotyping of Arcobacter butzleri.</title>
        <authorList>
            <person name="Webb A.L."/>
            <person name="Inglis G.D."/>
            <person name="Kruczkiewicz P."/>
            <person name="Selinger L.B."/>
            <person name="Taboada E.N."/>
        </authorList>
    </citation>
    <scope>NUCLEOTIDE SEQUENCE [LARGE SCALE GENOMIC DNA]</scope>
    <source>
        <strain evidence="2 3">L355</strain>
    </source>
</reference>
<protein>
    <submittedName>
        <fullName evidence="2">Uncharacterized protein</fullName>
    </submittedName>
</protein>
<name>A0A0G9KQZ8_9BACT</name>
<sequence>MYKIIWFLLIISAVMTVYYSFFDSARVFVG</sequence>
<dbReference type="AlphaFoldDB" id="A0A0G9KQZ8"/>
<keyword evidence="1" id="KW-1133">Transmembrane helix</keyword>
<feature type="transmembrane region" description="Helical" evidence="1">
    <location>
        <begin position="5"/>
        <end position="22"/>
    </location>
</feature>
<evidence type="ECO:0000256" key="1">
    <source>
        <dbReference type="SAM" id="Phobius"/>
    </source>
</evidence>
<gene>
    <name evidence="2" type="ORF">AF80_08025</name>
</gene>
<dbReference type="PATRIC" id="fig|1447263.3.peg.1567"/>
<comment type="caution">
    <text evidence="2">The sequence shown here is derived from an EMBL/GenBank/DDBJ whole genome shotgun (WGS) entry which is preliminary data.</text>
</comment>
<dbReference type="Proteomes" id="UP000035154">
    <property type="component" value="Unassembled WGS sequence"/>
</dbReference>
<evidence type="ECO:0000313" key="3">
    <source>
        <dbReference type="Proteomes" id="UP000035154"/>
    </source>
</evidence>
<evidence type="ECO:0000313" key="2">
    <source>
        <dbReference type="EMBL" id="KLE08901.1"/>
    </source>
</evidence>
<keyword evidence="1" id="KW-0472">Membrane</keyword>
<keyword evidence="1" id="KW-0812">Transmembrane</keyword>
<organism evidence="2 3">
    <name type="scientific">Aliarcobacter butzleri L355</name>
    <dbReference type="NCBI Taxonomy" id="1447263"/>
    <lineage>
        <taxon>Bacteria</taxon>
        <taxon>Pseudomonadati</taxon>
        <taxon>Campylobacterota</taxon>
        <taxon>Epsilonproteobacteria</taxon>
        <taxon>Campylobacterales</taxon>
        <taxon>Arcobacteraceae</taxon>
        <taxon>Aliarcobacter</taxon>
    </lineage>
</organism>